<dbReference type="AlphaFoldDB" id="A0A2U1N642"/>
<sequence>MLLQNYKSTWRGVAAFLRPPVDEYDQRAALELVEQGYSTLGHIMFRDSLGDVDSCNHVYRWDRKPYQLVFDLRFEARHQANTQVETYFNLESYVNSGRRPLDPIRDTTYQGRSAKIDGPYPPIVSRGVVEHLYGYEIYASGGIDVHETLCERYLYLAQAEIVFPAEPITSCTKNRYFNPRFDPQREIKILRPKTYYRDNNTNMMKRLTIEEFPQQEIMRPTTYYRDNNTNMMKRLTIEEFPHQEIARPTTYYRDNNTNTMKRLTIEEFP</sequence>
<feature type="domain" description="Pierisin-like" evidence="1">
    <location>
        <begin position="58"/>
        <end position="164"/>
    </location>
</feature>
<name>A0A2U1N642_ARTAN</name>
<evidence type="ECO:0000313" key="3">
    <source>
        <dbReference type="Proteomes" id="UP000245207"/>
    </source>
</evidence>
<organism evidence="2 3">
    <name type="scientific">Artemisia annua</name>
    <name type="common">Sweet wormwood</name>
    <dbReference type="NCBI Taxonomy" id="35608"/>
    <lineage>
        <taxon>Eukaryota</taxon>
        <taxon>Viridiplantae</taxon>
        <taxon>Streptophyta</taxon>
        <taxon>Embryophyta</taxon>
        <taxon>Tracheophyta</taxon>
        <taxon>Spermatophyta</taxon>
        <taxon>Magnoliopsida</taxon>
        <taxon>eudicotyledons</taxon>
        <taxon>Gunneridae</taxon>
        <taxon>Pentapetalae</taxon>
        <taxon>asterids</taxon>
        <taxon>campanulids</taxon>
        <taxon>Asterales</taxon>
        <taxon>Asteraceae</taxon>
        <taxon>Asteroideae</taxon>
        <taxon>Anthemideae</taxon>
        <taxon>Artemisiinae</taxon>
        <taxon>Artemisia</taxon>
    </lineage>
</organism>
<dbReference type="Gene3D" id="3.90.210.10">
    <property type="entry name" value="Heat-Labile Enterotoxin, subunit A"/>
    <property type="match status" value="1"/>
</dbReference>
<dbReference type="InterPro" id="IPR054695">
    <property type="entry name" value="Pierisin-like_dom"/>
</dbReference>
<comment type="caution">
    <text evidence="2">The sequence shown here is derived from an EMBL/GenBank/DDBJ whole genome shotgun (WGS) entry which is preliminary data.</text>
</comment>
<dbReference type="STRING" id="35608.A0A2U1N642"/>
<proteinExistence type="predicted"/>
<dbReference type="OrthoDB" id="1417483at2759"/>
<gene>
    <name evidence="2" type="ORF">CTI12_AA303660</name>
</gene>
<protein>
    <recommendedName>
        <fullName evidence="1">Pierisin-like domain-containing protein</fullName>
    </recommendedName>
</protein>
<evidence type="ECO:0000259" key="1">
    <source>
        <dbReference type="Pfam" id="PF22596"/>
    </source>
</evidence>
<keyword evidence="3" id="KW-1185">Reference proteome</keyword>
<dbReference type="Pfam" id="PF22596">
    <property type="entry name" value="Scabin-like"/>
    <property type="match status" value="1"/>
</dbReference>
<dbReference type="Proteomes" id="UP000245207">
    <property type="component" value="Unassembled WGS sequence"/>
</dbReference>
<accession>A0A2U1N642</accession>
<reference evidence="2 3" key="1">
    <citation type="journal article" date="2018" name="Mol. Plant">
        <title>The genome of Artemisia annua provides insight into the evolution of Asteraceae family and artemisinin biosynthesis.</title>
        <authorList>
            <person name="Shen Q."/>
            <person name="Zhang L."/>
            <person name="Liao Z."/>
            <person name="Wang S."/>
            <person name="Yan T."/>
            <person name="Shi P."/>
            <person name="Liu M."/>
            <person name="Fu X."/>
            <person name="Pan Q."/>
            <person name="Wang Y."/>
            <person name="Lv Z."/>
            <person name="Lu X."/>
            <person name="Zhang F."/>
            <person name="Jiang W."/>
            <person name="Ma Y."/>
            <person name="Chen M."/>
            <person name="Hao X."/>
            <person name="Li L."/>
            <person name="Tang Y."/>
            <person name="Lv G."/>
            <person name="Zhou Y."/>
            <person name="Sun X."/>
            <person name="Brodelius P.E."/>
            <person name="Rose J.K.C."/>
            <person name="Tang K."/>
        </authorList>
    </citation>
    <scope>NUCLEOTIDE SEQUENCE [LARGE SCALE GENOMIC DNA]</scope>
    <source>
        <strain evidence="3">cv. Huhao1</strain>
        <tissue evidence="2">Leaf</tissue>
    </source>
</reference>
<dbReference type="SUPFAM" id="SSF56399">
    <property type="entry name" value="ADP-ribosylation"/>
    <property type="match status" value="1"/>
</dbReference>
<dbReference type="EMBL" id="PKPP01003531">
    <property type="protein sequence ID" value="PWA68963.1"/>
    <property type="molecule type" value="Genomic_DNA"/>
</dbReference>
<evidence type="ECO:0000313" key="2">
    <source>
        <dbReference type="EMBL" id="PWA68963.1"/>
    </source>
</evidence>